<dbReference type="InterPro" id="IPR048381">
    <property type="entry name" value="GDH_C"/>
</dbReference>
<evidence type="ECO:0000259" key="6">
    <source>
        <dbReference type="Pfam" id="PF21077"/>
    </source>
</evidence>
<dbReference type="SUPFAM" id="SSF53223">
    <property type="entry name" value="Aminoacid dehydrogenase-like, N-terminal domain"/>
    <property type="match status" value="1"/>
</dbReference>
<proteinExistence type="predicted"/>
<feature type="domain" description="NAD-glutamate dehydrogenase ACT2" evidence="5">
    <location>
        <begin position="367"/>
        <end position="447"/>
    </location>
</feature>
<accession>A0ABT0SAS2</accession>
<keyword evidence="8" id="KW-1185">Reference proteome</keyword>
<dbReference type="Pfam" id="PF21073">
    <property type="entry name" value="GDH_HM1"/>
    <property type="match status" value="1"/>
</dbReference>
<dbReference type="InterPro" id="IPR049064">
    <property type="entry name" value="NAD_Glu_DH_ACT3"/>
</dbReference>
<dbReference type="RefSeq" id="WP_249915629.1">
    <property type="nucleotide sequence ID" value="NZ_JAMGBB010000001.1"/>
</dbReference>
<feature type="domain" description="NAD-glutamate dehydrogenase N-terminal ACT1" evidence="4">
    <location>
        <begin position="19"/>
        <end position="150"/>
    </location>
</feature>
<dbReference type="Pfam" id="PF21079">
    <property type="entry name" value="GDH_HM2"/>
    <property type="match status" value="1"/>
</dbReference>
<feature type="domain" description="NAD-glutamate dehydrogenase catalytic" evidence="2">
    <location>
        <begin position="678"/>
        <end position="1168"/>
    </location>
</feature>
<evidence type="ECO:0000313" key="7">
    <source>
        <dbReference type="EMBL" id="MCL6741230.1"/>
    </source>
</evidence>
<evidence type="ECO:0000313" key="8">
    <source>
        <dbReference type="Proteomes" id="UP001165383"/>
    </source>
</evidence>
<dbReference type="InterPro" id="IPR049059">
    <property type="entry name" value="NAD_Glu_DH_HM1"/>
</dbReference>
<dbReference type="InterPro" id="IPR024727">
    <property type="entry name" value="NAD_Glu_DH_N_ACT1"/>
</dbReference>
<organism evidence="7 8">
    <name type="scientific">Sphingomonas brevis</name>
    <dbReference type="NCBI Taxonomy" id="2908206"/>
    <lineage>
        <taxon>Bacteria</taxon>
        <taxon>Pseudomonadati</taxon>
        <taxon>Pseudomonadota</taxon>
        <taxon>Alphaproteobacteria</taxon>
        <taxon>Sphingomonadales</taxon>
        <taxon>Sphingomonadaceae</taxon>
        <taxon>Sphingomonas</taxon>
    </lineage>
</organism>
<dbReference type="Pfam" id="PF21075">
    <property type="entry name" value="GDH_ACT1"/>
    <property type="match status" value="1"/>
</dbReference>
<dbReference type="PANTHER" id="PTHR43403:SF1">
    <property type="entry name" value="NAD-SPECIFIC GLUTAMATE DEHYDROGENASE"/>
    <property type="match status" value="1"/>
</dbReference>
<protein>
    <submittedName>
        <fullName evidence="7">NAD-glutamate dehydrogenase</fullName>
    </submittedName>
</protein>
<evidence type="ECO:0000259" key="4">
    <source>
        <dbReference type="Pfam" id="PF21075"/>
    </source>
</evidence>
<dbReference type="InterPro" id="IPR028971">
    <property type="entry name" value="NAD-GDH_cat"/>
</dbReference>
<dbReference type="Gene3D" id="3.40.50.720">
    <property type="entry name" value="NAD(P)-binding Rossmann-like Domain"/>
    <property type="match status" value="1"/>
</dbReference>
<dbReference type="Pfam" id="PF21076">
    <property type="entry name" value="GDH_ACT2"/>
    <property type="match status" value="1"/>
</dbReference>
<dbReference type="InterPro" id="IPR036291">
    <property type="entry name" value="NAD(P)-bd_dom_sf"/>
</dbReference>
<dbReference type="Proteomes" id="UP001165383">
    <property type="component" value="Unassembled WGS sequence"/>
</dbReference>
<evidence type="ECO:0000259" key="5">
    <source>
        <dbReference type="Pfam" id="PF21076"/>
    </source>
</evidence>
<dbReference type="EMBL" id="JAMGBB010000001">
    <property type="protein sequence ID" value="MCL6741230.1"/>
    <property type="molecule type" value="Genomic_DNA"/>
</dbReference>
<dbReference type="InterPro" id="IPR049056">
    <property type="entry name" value="NAD_Glu_DH_HM3"/>
</dbReference>
<feature type="domain" description="NAD-specific glutamate dehydrogenase C-terminal" evidence="3">
    <location>
        <begin position="1213"/>
        <end position="1536"/>
    </location>
</feature>
<dbReference type="Pfam" id="PF21077">
    <property type="entry name" value="GDH_ACT3"/>
    <property type="match status" value="1"/>
</dbReference>
<feature type="domain" description="NAD-glutamate dehydrogenase ACT3" evidence="6">
    <location>
        <begin position="505"/>
        <end position="574"/>
    </location>
</feature>
<reference evidence="7" key="1">
    <citation type="submission" date="2022-05" db="EMBL/GenBank/DDBJ databases">
        <authorList>
            <person name="Jo J.-H."/>
            <person name="Im W.-T."/>
        </authorList>
    </citation>
    <scope>NUCLEOTIDE SEQUENCE</scope>
    <source>
        <strain evidence="7">RB56-2</strain>
    </source>
</reference>
<name>A0ABT0SAS2_9SPHN</name>
<dbReference type="PANTHER" id="PTHR43403">
    <property type="entry name" value="NAD-SPECIFIC GLUTAMATE DEHYDROGENASE"/>
    <property type="match status" value="1"/>
</dbReference>
<dbReference type="InterPro" id="IPR007780">
    <property type="entry name" value="NAD_Glu_DH_bac"/>
</dbReference>
<keyword evidence="1" id="KW-0560">Oxidoreductase</keyword>
<dbReference type="InterPro" id="IPR049062">
    <property type="entry name" value="NAD_Glu_DH_ACT2"/>
</dbReference>
<comment type="caution">
    <text evidence="7">The sequence shown here is derived from an EMBL/GenBank/DDBJ whole genome shotgun (WGS) entry which is preliminary data.</text>
</comment>
<evidence type="ECO:0000256" key="1">
    <source>
        <dbReference type="ARBA" id="ARBA00023002"/>
    </source>
</evidence>
<dbReference type="Pfam" id="PF05088">
    <property type="entry name" value="Bac_GDH_CD"/>
    <property type="match status" value="1"/>
</dbReference>
<dbReference type="Pfam" id="PF21078">
    <property type="entry name" value="GDH_HM3"/>
    <property type="match status" value="1"/>
</dbReference>
<dbReference type="Pfam" id="PF21074">
    <property type="entry name" value="GDH_C"/>
    <property type="match status" value="1"/>
</dbReference>
<evidence type="ECO:0000259" key="2">
    <source>
        <dbReference type="Pfam" id="PF05088"/>
    </source>
</evidence>
<dbReference type="SUPFAM" id="SSF51735">
    <property type="entry name" value="NAD(P)-binding Rossmann-fold domains"/>
    <property type="match status" value="1"/>
</dbReference>
<dbReference type="PIRSF" id="PIRSF036761">
    <property type="entry name" value="GDH_Mll4104"/>
    <property type="match status" value="1"/>
</dbReference>
<gene>
    <name evidence="7" type="ORF">LZ518_08815</name>
</gene>
<dbReference type="InterPro" id="IPR049058">
    <property type="entry name" value="NAD_Glu_DH_HM2"/>
</dbReference>
<evidence type="ECO:0000259" key="3">
    <source>
        <dbReference type="Pfam" id="PF21074"/>
    </source>
</evidence>
<sequence length="1548" mass="170173">MTVITRAEGQTVDALEQALVGNALAGELDGFSAEDREEAARFIAEVAHKRRKGNVSIRLESTGGEAGRRRMRLGIINDDMPFLVDSVANAIAGRQLTVHRLLHPVVCVDRDDSGVLQALEPLCDDKSRRESMMYIELDRTDARGRRELVEDLHAVLADVRAAVRDWPQMQAQMRADAAKIEDPEGSALLNWFADGALTLLGYEVERPGENSSGCLGIFSIPGAPTDKGGSVGAIRYFEAGGAIPLIAKAERRSTVHRRVPLDLIVVPIRENGKVTGIGVHAGLWTSQALIQPTEDVPLLRRRLQDLDEEFGFDPHGHSGKALRHAVASVPRDLLVNLSQDSGRDLVMMAMSLADRPRPALLLSRSILGGHLFAFVWLPRDELNTERRLAISDLLEVVTKRPVTSWSVELGEGDLALVRYTLDIERSDPTPDVRELNRQLDAMVRGWTPNVEEALIERVGAGRATRLTLTFADRFPDFYRNRTSPFEAAEDILRLQRLADPSDRDARFFRHPDDTERQLRLKIYRQGLIPLSEVVPVLENFGFRVLAEFPIELDGETKLHIHACLLELSDHTSVDAVMARADVIEPAIADVLRGEAENDAFNQLVLYAGLDPRPVVWLRSWFRYMRQTGVAFSLATVVDALRRAPTAAGALVRLFTVSHDPKAASGREAAVKQAAADFAEALNSVSGIDDDRILRQMRAVVGATLRTNAFAPQAAEALAFKIESKQVPGLPAPVPYREIWVYSPRVEGIHLRGGPIARGGLRWSDRRDDFRTEILGLMKAQLVKNAVIVPTGAKGGFYPKQLPSPAVDREGWLAEGTESYRIFIRSLLSVTDNIVDDKVVHPADVVIHDGEDPYFVVAADKGTATFSDVANAIALDRNFWLGDAFASGGSNGYDHKAMGITAKGAWISVQRHFLEMGVDVQSEPVRVVGCGDMSGDVFGNGMLLSKAIKLVAAFDHRHIFIDPDPDPAKSWAERDRMFNLPRSSWDDYDRKAMSKGGMIVPRSLKAIDLTKEAQAALGIDEATVDPISLISAILKAPIDLIWFGGIGTYIKASHQTNAQVGDPANDALRVDAKDLRAKVIGEGANLAINQAGRIEFASFGGRINTDFIDNSAGVDCSDNEVNIKIPLNREMRNGKLAEATRNKLLASMTDEVSDLVLEDNRLQSIALSIAESRGTAGIPGFVRTIEMLEASGRLDRKVEGLESSDVLLRRGHEGRGLTRPELAVILSMSKMALQDAAEELKLADDPSMEADLMAAFPEPMQKKHATAIRAHRLRHQIIATKVANRFVNRLGPSLPLDMTEEEGVGLPQVVAAFLVAERLLDLKSLWAKIEAAKVPETARIRLFALAARFVRSHIGDVIRAGAGGTTVKEIAELLKPGLDKVAAKTAGLIRAEVRGEAAARRAQLEELGAGKDITDRLVRLYELDGIFGIAALGARKNLDELAVTRAYTRLGEVLGLDWAQQQVQRYMPADNWERLLVAGLMRDFEQVRIDFISRVRSEEPDESVERWVERNPRRIAQFRALVDRAKLVGSVSPAMLAQIASQARILLSR</sequence>
<dbReference type="InterPro" id="IPR046346">
    <property type="entry name" value="Aminoacid_DH-like_N_sf"/>
</dbReference>